<feature type="compositionally biased region" description="Low complexity" evidence="1">
    <location>
        <begin position="440"/>
        <end position="462"/>
    </location>
</feature>
<feature type="compositionally biased region" description="Basic residues" evidence="1">
    <location>
        <begin position="297"/>
        <end position="319"/>
    </location>
</feature>
<organism evidence="2 3">
    <name type="scientific">Novymonas esmeraldas</name>
    <dbReference type="NCBI Taxonomy" id="1808958"/>
    <lineage>
        <taxon>Eukaryota</taxon>
        <taxon>Discoba</taxon>
        <taxon>Euglenozoa</taxon>
        <taxon>Kinetoplastea</taxon>
        <taxon>Metakinetoplastina</taxon>
        <taxon>Trypanosomatida</taxon>
        <taxon>Trypanosomatidae</taxon>
        <taxon>Novymonas</taxon>
    </lineage>
</organism>
<dbReference type="Proteomes" id="UP001430356">
    <property type="component" value="Unassembled WGS sequence"/>
</dbReference>
<feature type="region of interest" description="Disordered" evidence="1">
    <location>
        <begin position="386"/>
        <end position="462"/>
    </location>
</feature>
<feature type="region of interest" description="Disordered" evidence="1">
    <location>
        <begin position="280"/>
        <end position="364"/>
    </location>
</feature>
<evidence type="ECO:0000313" key="2">
    <source>
        <dbReference type="EMBL" id="KAK7194403.1"/>
    </source>
</evidence>
<feature type="compositionally biased region" description="Polar residues" evidence="1">
    <location>
        <begin position="15"/>
        <end position="29"/>
    </location>
</feature>
<proteinExistence type="predicted"/>
<dbReference type="AlphaFoldDB" id="A0AAW0ENH8"/>
<protein>
    <submittedName>
        <fullName evidence="2">Uncharacterized protein</fullName>
    </submittedName>
</protein>
<evidence type="ECO:0000256" key="1">
    <source>
        <dbReference type="SAM" id="MobiDB-lite"/>
    </source>
</evidence>
<accession>A0AAW0ENH8</accession>
<feature type="region of interest" description="Disordered" evidence="1">
    <location>
        <begin position="1"/>
        <end position="229"/>
    </location>
</feature>
<reference evidence="2 3" key="1">
    <citation type="journal article" date="2021" name="MBio">
        <title>A New Model Trypanosomatid, Novymonas esmeraldas: Genomic Perception of Its 'Candidatus Pandoraea novymonadis' Endosymbiont.</title>
        <authorList>
            <person name="Zakharova A."/>
            <person name="Saura A."/>
            <person name="Butenko A."/>
            <person name="Podesvova L."/>
            <person name="Warmusova S."/>
            <person name="Kostygov A.Y."/>
            <person name="Nenarokova A."/>
            <person name="Lukes J."/>
            <person name="Opperdoes F.R."/>
            <person name="Yurchenko V."/>
        </authorList>
    </citation>
    <scope>NUCLEOTIDE SEQUENCE [LARGE SCALE GENOMIC DNA]</scope>
    <source>
        <strain evidence="2 3">E262AT.01</strain>
    </source>
</reference>
<feature type="compositionally biased region" description="Low complexity" evidence="1">
    <location>
        <begin position="36"/>
        <end position="57"/>
    </location>
</feature>
<keyword evidence="3" id="KW-1185">Reference proteome</keyword>
<gene>
    <name evidence="2" type="ORF">NESM_000356500</name>
</gene>
<feature type="compositionally biased region" description="Basic and acidic residues" evidence="1">
    <location>
        <begin position="406"/>
        <end position="416"/>
    </location>
</feature>
<sequence length="519" mass="55860">MAGATGMHSRPDAQTPASPHPTATGSHAGSSRLADTVATTHNHSTTANAVDAGAAAANSEWPPPPAQSERSASPNSVGARPRPRRHGSPFDDADSAATAAPAAHEEERLRAATATMSNDTRIFDPSAFPPPPADEEAVVAGTARQHTHHGLTGTLEPHRREGGATPALPSRDSNDPSYSDHHHHHNHHRGTSRSSHHSAGRRQQQQQQHAPRLVAHEESLAVRKPSALTRVERLRENLRGLQRQASSAVLQRRHSSAEMRAFGASYANLAGLASSAGATQHATTAGSGTNGGAYQHQPHHHSGRAHHHRHDSRPQRHRSPGQSRSTTFYGDGEGGDMEHSRHDMRRRHAERGRDSSAPYGSQNDDTALLEASASALGHAPHRREDAALTPLGAPGGNARDSWQDAPTRHYSADRVTLDQTSSDEDADRNRRHHTRHDGSASRSSSASSPSRSSSSSDYSQRSDSVLSSTASLVRFNDSFTTPITVHDAEGLHSFTLALEMFSRELRRVLYGFEEMVQSL</sequence>
<dbReference type="EMBL" id="JAECZO010000036">
    <property type="protein sequence ID" value="KAK7194403.1"/>
    <property type="molecule type" value="Genomic_DNA"/>
</dbReference>
<evidence type="ECO:0000313" key="3">
    <source>
        <dbReference type="Proteomes" id="UP001430356"/>
    </source>
</evidence>
<name>A0AAW0ENH8_9TRYP</name>
<comment type="caution">
    <text evidence="2">The sequence shown here is derived from an EMBL/GenBank/DDBJ whole genome shotgun (WGS) entry which is preliminary data.</text>
</comment>
<feature type="compositionally biased region" description="Basic residues" evidence="1">
    <location>
        <begin position="181"/>
        <end position="200"/>
    </location>
</feature>